<protein>
    <submittedName>
        <fullName evidence="6">LysR family transcriptional regulator</fullName>
    </submittedName>
</protein>
<reference evidence="6 7" key="1">
    <citation type="submission" date="2019-12" db="EMBL/GenBank/DDBJ databases">
        <title>Paraburkholderia acidiphila 7Q-K02 sp. nov and Paraburkholderia acidisoli DHF22 sp. nov., two strains isolated from forest soil.</title>
        <authorList>
            <person name="Gao Z."/>
            <person name="Qiu L."/>
        </authorList>
    </citation>
    <scope>NUCLEOTIDE SEQUENCE [LARGE SCALE GENOMIC DNA]</scope>
    <source>
        <strain evidence="6 7">DHF22</strain>
    </source>
</reference>
<dbReference type="InterPro" id="IPR058163">
    <property type="entry name" value="LysR-type_TF_proteobact-type"/>
</dbReference>
<dbReference type="PANTHER" id="PTHR30537:SF5">
    <property type="entry name" value="HTH-TYPE TRANSCRIPTIONAL ACTIVATOR TTDR-RELATED"/>
    <property type="match status" value="1"/>
</dbReference>
<dbReference type="KEGG" id="pacs:FAZ98_25825"/>
<keyword evidence="4" id="KW-0804">Transcription</keyword>
<dbReference type="OrthoDB" id="8928056at2"/>
<dbReference type="Pfam" id="PF00126">
    <property type="entry name" value="HTH_1"/>
    <property type="match status" value="1"/>
</dbReference>
<accession>A0A7Z2GNS3</accession>
<dbReference type="Gene3D" id="1.10.10.10">
    <property type="entry name" value="Winged helix-like DNA-binding domain superfamily/Winged helix DNA-binding domain"/>
    <property type="match status" value="1"/>
</dbReference>
<gene>
    <name evidence="6" type="ORF">FAZ98_25825</name>
</gene>
<keyword evidence="7" id="KW-1185">Reference proteome</keyword>
<evidence type="ECO:0000256" key="4">
    <source>
        <dbReference type="ARBA" id="ARBA00023163"/>
    </source>
</evidence>
<keyword evidence="3" id="KW-0238">DNA-binding</keyword>
<dbReference type="GO" id="GO:0006351">
    <property type="term" value="P:DNA-templated transcription"/>
    <property type="evidence" value="ECO:0007669"/>
    <property type="project" value="TreeGrafter"/>
</dbReference>
<comment type="similarity">
    <text evidence="1">Belongs to the LysR transcriptional regulatory family.</text>
</comment>
<dbReference type="InterPro" id="IPR000847">
    <property type="entry name" value="LysR_HTH_N"/>
</dbReference>
<dbReference type="Pfam" id="PF03466">
    <property type="entry name" value="LysR_substrate"/>
    <property type="match status" value="1"/>
</dbReference>
<evidence type="ECO:0000313" key="7">
    <source>
        <dbReference type="Proteomes" id="UP000433577"/>
    </source>
</evidence>
<evidence type="ECO:0000256" key="1">
    <source>
        <dbReference type="ARBA" id="ARBA00009437"/>
    </source>
</evidence>
<dbReference type="Gene3D" id="3.40.190.290">
    <property type="match status" value="1"/>
</dbReference>
<dbReference type="FunFam" id="3.40.190.290:FF:000001">
    <property type="entry name" value="Transcriptional regulator, LysR family"/>
    <property type="match status" value="1"/>
</dbReference>
<name>A0A7Z2GNS3_9BURK</name>
<dbReference type="AlphaFoldDB" id="A0A7Z2GNS3"/>
<dbReference type="InterPro" id="IPR005119">
    <property type="entry name" value="LysR_subst-bd"/>
</dbReference>
<feature type="domain" description="HTH lysR-type" evidence="5">
    <location>
        <begin position="11"/>
        <end position="61"/>
    </location>
</feature>
<evidence type="ECO:0000259" key="5">
    <source>
        <dbReference type="PROSITE" id="PS50931"/>
    </source>
</evidence>
<proteinExistence type="inferred from homology"/>
<sequence>MDSLQADQTTAFLAVLETGSFTAAGRMLGRDGSVISRRVAALEARLGIRLLERSTRRVAATEAGARFRARLGEAHAILRAAEDEARSMAETPTGLLRVSLPAGFGRRWVAPHLPEFLARYPSLEVECSLSDRYVDLIAERYDVGLRIGKLEDSRLVAKPLATMQRLLCASPEWVRRHGHVAHPRDLAHRPCIGFTPLASWPVWHLQRRGEHHAVRVHAQLATDDVDTAIHAAMRGAGIMLGANWLVGRELHEGKLVRILPAWTVSDDEKLSVVRASRKNEPAKTRAFVDWLSERFRQPPWQED</sequence>
<evidence type="ECO:0000256" key="3">
    <source>
        <dbReference type="ARBA" id="ARBA00023125"/>
    </source>
</evidence>
<evidence type="ECO:0000313" key="6">
    <source>
        <dbReference type="EMBL" id="QGZ65192.1"/>
    </source>
</evidence>
<dbReference type="EMBL" id="CP046915">
    <property type="protein sequence ID" value="QGZ65192.1"/>
    <property type="molecule type" value="Genomic_DNA"/>
</dbReference>
<dbReference type="InterPro" id="IPR036390">
    <property type="entry name" value="WH_DNA-bd_sf"/>
</dbReference>
<evidence type="ECO:0000256" key="2">
    <source>
        <dbReference type="ARBA" id="ARBA00023015"/>
    </source>
</evidence>
<dbReference type="InterPro" id="IPR036388">
    <property type="entry name" value="WH-like_DNA-bd_sf"/>
</dbReference>
<dbReference type="PANTHER" id="PTHR30537">
    <property type="entry name" value="HTH-TYPE TRANSCRIPTIONAL REGULATOR"/>
    <property type="match status" value="1"/>
</dbReference>
<dbReference type="GO" id="GO:0043565">
    <property type="term" value="F:sequence-specific DNA binding"/>
    <property type="evidence" value="ECO:0007669"/>
    <property type="project" value="TreeGrafter"/>
</dbReference>
<dbReference type="SUPFAM" id="SSF53850">
    <property type="entry name" value="Periplasmic binding protein-like II"/>
    <property type="match status" value="1"/>
</dbReference>
<dbReference type="RefSeq" id="WP_158955375.1">
    <property type="nucleotide sequence ID" value="NZ_CP046915.1"/>
</dbReference>
<dbReference type="PROSITE" id="PS50931">
    <property type="entry name" value="HTH_LYSR"/>
    <property type="match status" value="1"/>
</dbReference>
<organism evidence="6 7">
    <name type="scientific">Paraburkholderia acidisoli</name>
    <dbReference type="NCBI Taxonomy" id="2571748"/>
    <lineage>
        <taxon>Bacteria</taxon>
        <taxon>Pseudomonadati</taxon>
        <taxon>Pseudomonadota</taxon>
        <taxon>Betaproteobacteria</taxon>
        <taxon>Burkholderiales</taxon>
        <taxon>Burkholderiaceae</taxon>
        <taxon>Paraburkholderia</taxon>
    </lineage>
</organism>
<dbReference type="GO" id="GO:0003700">
    <property type="term" value="F:DNA-binding transcription factor activity"/>
    <property type="evidence" value="ECO:0007669"/>
    <property type="project" value="InterPro"/>
</dbReference>
<dbReference type="Proteomes" id="UP000433577">
    <property type="component" value="Chromosome 3"/>
</dbReference>
<dbReference type="CDD" id="cd08422">
    <property type="entry name" value="PBP2_CrgA_like"/>
    <property type="match status" value="1"/>
</dbReference>
<keyword evidence="2" id="KW-0805">Transcription regulation</keyword>
<dbReference type="SUPFAM" id="SSF46785">
    <property type="entry name" value="Winged helix' DNA-binding domain"/>
    <property type="match status" value="1"/>
</dbReference>